<dbReference type="RefSeq" id="WP_184822326.1">
    <property type="nucleotide sequence ID" value="NZ_JACHMM010000001.1"/>
</dbReference>
<dbReference type="InterPro" id="IPR037401">
    <property type="entry name" value="SnoaL-like"/>
</dbReference>
<organism evidence="2 3">
    <name type="scientific">Jiangella mangrovi</name>
    <dbReference type="NCBI Taxonomy" id="1524084"/>
    <lineage>
        <taxon>Bacteria</taxon>
        <taxon>Bacillati</taxon>
        <taxon>Actinomycetota</taxon>
        <taxon>Actinomycetes</taxon>
        <taxon>Jiangellales</taxon>
        <taxon>Jiangellaceae</taxon>
        <taxon>Jiangella</taxon>
    </lineage>
</organism>
<dbReference type="Gene3D" id="3.10.450.50">
    <property type="match status" value="1"/>
</dbReference>
<dbReference type="Proteomes" id="UP000542813">
    <property type="component" value="Unassembled WGS sequence"/>
</dbReference>
<feature type="domain" description="SnoaL-like" evidence="1">
    <location>
        <begin position="12"/>
        <end position="106"/>
    </location>
</feature>
<gene>
    <name evidence="2" type="ORF">HD601_002503</name>
</gene>
<comment type="caution">
    <text evidence="2">The sequence shown here is derived from an EMBL/GenBank/DDBJ whole genome shotgun (WGS) entry which is preliminary data.</text>
</comment>
<evidence type="ECO:0000313" key="2">
    <source>
        <dbReference type="EMBL" id="MBB5787928.1"/>
    </source>
</evidence>
<proteinExistence type="predicted"/>
<accession>A0A7W9GQE7</accession>
<protein>
    <submittedName>
        <fullName evidence="2">Ketosteroid isomerase-like protein</fullName>
    </submittedName>
</protein>
<reference evidence="2 3" key="1">
    <citation type="submission" date="2020-08" db="EMBL/GenBank/DDBJ databases">
        <title>Sequencing the genomes of 1000 actinobacteria strains.</title>
        <authorList>
            <person name="Klenk H.-P."/>
        </authorList>
    </citation>
    <scope>NUCLEOTIDE SEQUENCE [LARGE SCALE GENOMIC DNA]</scope>
    <source>
        <strain evidence="2 3">DSM 102122</strain>
    </source>
</reference>
<keyword evidence="2" id="KW-0413">Isomerase</keyword>
<evidence type="ECO:0000313" key="3">
    <source>
        <dbReference type="Proteomes" id="UP000542813"/>
    </source>
</evidence>
<dbReference type="EMBL" id="JACHMM010000001">
    <property type="protein sequence ID" value="MBB5787928.1"/>
    <property type="molecule type" value="Genomic_DNA"/>
</dbReference>
<sequence length="124" mass="14264">MDRARVEAWIEAYELAWRTPGVEALGDLFADGASYSQGPYRDPVVGLPAIGRMWEAERAGPEEVFRMDTEVVAVDGDTAVVRAEVWYGDPVRQEYRDLWIVRLDDGGRCTWFEEWPFAPPRRRD</sequence>
<keyword evidence="3" id="KW-1185">Reference proteome</keyword>
<dbReference type="GO" id="GO:0016853">
    <property type="term" value="F:isomerase activity"/>
    <property type="evidence" value="ECO:0007669"/>
    <property type="project" value="UniProtKB-KW"/>
</dbReference>
<dbReference type="SUPFAM" id="SSF54427">
    <property type="entry name" value="NTF2-like"/>
    <property type="match status" value="1"/>
</dbReference>
<name>A0A7W9GQE7_9ACTN</name>
<dbReference type="Pfam" id="PF12680">
    <property type="entry name" value="SnoaL_2"/>
    <property type="match status" value="1"/>
</dbReference>
<dbReference type="InterPro" id="IPR032710">
    <property type="entry name" value="NTF2-like_dom_sf"/>
</dbReference>
<dbReference type="AlphaFoldDB" id="A0A7W9GQE7"/>
<evidence type="ECO:0000259" key="1">
    <source>
        <dbReference type="Pfam" id="PF12680"/>
    </source>
</evidence>